<evidence type="ECO:0000256" key="1">
    <source>
        <dbReference type="ARBA" id="ARBA00010088"/>
    </source>
</evidence>
<dbReference type="GO" id="GO:0016020">
    <property type="term" value="C:membrane"/>
    <property type="evidence" value="ECO:0007669"/>
    <property type="project" value="TreeGrafter"/>
</dbReference>
<dbReference type="Proteomes" id="UP000554837">
    <property type="component" value="Unassembled WGS sequence"/>
</dbReference>
<dbReference type="EC" id="3.4.11.5" evidence="5"/>
<protein>
    <submittedName>
        <fullName evidence="5">Proline iminopeptidase</fullName>
        <ecNumber evidence="5">3.4.11.5</ecNumber>
    </submittedName>
</protein>
<keyword evidence="5" id="KW-0031">Aminopeptidase</keyword>
<keyword evidence="3" id="KW-0732">Signal</keyword>
<evidence type="ECO:0000313" key="5">
    <source>
        <dbReference type="EMBL" id="MBB5204911.1"/>
    </source>
</evidence>
<dbReference type="PANTHER" id="PTHR43798:SF33">
    <property type="entry name" value="HYDROLASE, PUTATIVE (AFU_ORTHOLOGUE AFUA_2G14860)-RELATED"/>
    <property type="match status" value="1"/>
</dbReference>
<dbReference type="AlphaFoldDB" id="A0A840S8P4"/>
<dbReference type="PRINTS" id="PR00793">
    <property type="entry name" value="PROAMNOPTASE"/>
</dbReference>
<evidence type="ECO:0000313" key="6">
    <source>
        <dbReference type="Proteomes" id="UP000554837"/>
    </source>
</evidence>
<feature type="domain" description="AB hydrolase-1" evidence="4">
    <location>
        <begin position="59"/>
        <end position="318"/>
    </location>
</feature>
<dbReference type="InterPro" id="IPR050266">
    <property type="entry name" value="AB_hydrolase_sf"/>
</dbReference>
<dbReference type="GO" id="GO:0004177">
    <property type="term" value="F:aminopeptidase activity"/>
    <property type="evidence" value="ECO:0007669"/>
    <property type="project" value="UniProtKB-KW"/>
</dbReference>
<organism evidence="5 6">
    <name type="scientific">Inhella inkyongensis</name>
    <dbReference type="NCBI Taxonomy" id="392593"/>
    <lineage>
        <taxon>Bacteria</taxon>
        <taxon>Pseudomonadati</taxon>
        <taxon>Pseudomonadota</taxon>
        <taxon>Betaproteobacteria</taxon>
        <taxon>Burkholderiales</taxon>
        <taxon>Sphaerotilaceae</taxon>
        <taxon>Inhella</taxon>
    </lineage>
</organism>
<dbReference type="PANTHER" id="PTHR43798">
    <property type="entry name" value="MONOACYLGLYCEROL LIPASE"/>
    <property type="match status" value="1"/>
</dbReference>
<dbReference type="InterPro" id="IPR002410">
    <property type="entry name" value="Peptidase_S33"/>
</dbReference>
<proteinExistence type="inferred from homology"/>
<comment type="caution">
    <text evidence="5">The sequence shown here is derived from an EMBL/GenBank/DDBJ whole genome shotgun (WGS) entry which is preliminary data.</text>
</comment>
<evidence type="ECO:0000259" key="4">
    <source>
        <dbReference type="Pfam" id="PF00561"/>
    </source>
</evidence>
<keyword evidence="2 5" id="KW-0378">Hydrolase</keyword>
<dbReference type="GO" id="GO:0006508">
    <property type="term" value="P:proteolysis"/>
    <property type="evidence" value="ECO:0007669"/>
    <property type="project" value="InterPro"/>
</dbReference>
<evidence type="ECO:0000256" key="2">
    <source>
        <dbReference type="ARBA" id="ARBA00022801"/>
    </source>
</evidence>
<gene>
    <name evidence="5" type="ORF">HNQ51_002230</name>
</gene>
<name>A0A840S8P4_9BURK</name>
<dbReference type="RefSeq" id="WP_138855055.1">
    <property type="nucleotide sequence ID" value="NZ_CP040709.1"/>
</dbReference>
<feature type="signal peptide" evidence="3">
    <location>
        <begin position="1"/>
        <end position="31"/>
    </location>
</feature>
<feature type="chain" id="PRO_5032757718" evidence="3">
    <location>
        <begin position="32"/>
        <end position="333"/>
    </location>
</feature>
<comment type="similarity">
    <text evidence="1">Belongs to the peptidase S33 family.</text>
</comment>
<dbReference type="SUPFAM" id="SSF53474">
    <property type="entry name" value="alpha/beta-Hydrolases"/>
    <property type="match status" value="1"/>
</dbReference>
<accession>A0A840S8P4</accession>
<sequence>MTLQDAQMPTRRQIAQLFGASALSTLLPAQAASANSSWQEHQIETPDGPLGYAQAGQGPLLVLLPGGPGGSGWGLRHWATPLTEHLTVLVLDPIGRGRSARLADPRRYTLERDASDLERLRTHLGRERLIVYGHSYGGLMAQAWAAAHPQRVQGLILGNTVHGSRDWQAQLERCKRQVQTQHPALWAQWLQEREQGLRSDRDAFNDLLGPCVEPLYWHNLAHRSRKAPPSPQPALDRLNRDVYRAMLGDDPEWQVGGTLAGVEMLPLLPRIPAPALVFSGRADRICPPASTLEMAAALPQAQAWIFESSGHRPFIEEPEVWARQVTEFVLRWA</sequence>
<keyword evidence="5" id="KW-0645">Protease</keyword>
<dbReference type="InterPro" id="IPR000073">
    <property type="entry name" value="AB_hydrolase_1"/>
</dbReference>
<keyword evidence="6" id="KW-1185">Reference proteome</keyword>
<dbReference type="InterPro" id="IPR029058">
    <property type="entry name" value="AB_hydrolase_fold"/>
</dbReference>
<reference evidence="5 6" key="1">
    <citation type="submission" date="2020-08" db="EMBL/GenBank/DDBJ databases">
        <title>Genomic Encyclopedia of Type Strains, Phase IV (KMG-IV): sequencing the most valuable type-strain genomes for metagenomic binning, comparative biology and taxonomic classification.</title>
        <authorList>
            <person name="Goeker M."/>
        </authorList>
    </citation>
    <scope>NUCLEOTIDE SEQUENCE [LARGE SCALE GENOMIC DNA]</scope>
    <source>
        <strain evidence="5 6">DSM 23958</strain>
    </source>
</reference>
<evidence type="ECO:0000256" key="3">
    <source>
        <dbReference type="SAM" id="SignalP"/>
    </source>
</evidence>
<dbReference type="OrthoDB" id="9793083at2"/>
<dbReference type="Pfam" id="PF00561">
    <property type="entry name" value="Abhydrolase_1"/>
    <property type="match status" value="1"/>
</dbReference>
<dbReference type="Gene3D" id="3.40.50.1820">
    <property type="entry name" value="alpha/beta hydrolase"/>
    <property type="match status" value="1"/>
</dbReference>
<dbReference type="EMBL" id="JACHHO010000003">
    <property type="protein sequence ID" value="MBB5204911.1"/>
    <property type="molecule type" value="Genomic_DNA"/>
</dbReference>